<reference evidence="1 2" key="1">
    <citation type="submission" date="2017-07" db="EMBL/GenBank/DDBJ databases">
        <title>Leptospira spp. isolated from tropical soils.</title>
        <authorList>
            <person name="Thibeaux R."/>
            <person name="Iraola G."/>
            <person name="Ferres I."/>
            <person name="Bierque E."/>
            <person name="Girault D."/>
            <person name="Soupe-Gilbert M.-E."/>
            <person name="Picardeau M."/>
            <person name="Goarant C."/>
        </authorList>
    </citation>
    <scope>NUCLEOTIDE SEQUENCE [LARGE SCALE GENOMIC DNA]</scope>
    <source>
        <strain evidence="1 2">FH2-C-A2</strain>
    </source>
</reference>
<protein>
    <recommendedName>
        <fullName evidence="3">Lipoprotein</fullName>
    </recommendedName>
</protein>
<comment type="caution">
    <text evidence="1">The sequence shown here is derived from an EMBL/GenBank/DDBJ whole genome shotgun (WGS) entry which is preliminary data.</text>
</comment>
<dbReference type="AlphaFoldDB" id="A0A2M9Z700"/>
<evidence type="ECO:0000313" key="2">
    <source>
        <dbReference type="Proteomes" id="UP000231912"/>
    </source>
</evidence>
<evidence type="ECO:0000313" key="1">
    <source>
        <dbReference type="EMBL" id="PJZ64211.1"/>
    </source>
</evidence>
<organism evidence="1 2">
    <name type="scientific">Leptospira wolffii</name>
    <dbReference type="NCBI Taxonomy" id="409998"/>
    <lineage>
        <taxon>Bacteria</taxon>
        <taxon>Pseudomonadati</taxon>
        <taxon>Spirochaetota</taxon>
        <taxon>Spirochaetia</taxon>
        <taxon>Leptospirales</taxon>
        <taxon>Leptospiraceae</taxon>
        <taxon>Leptospira</taxon>
    </lineage>
</organism>
<dbReference type="RefSeq" id="WP_100760272.1">
    <property type="nucleotide sequence ID" value="NZ_NPDT01000011.1"/>
</dbReference>
<proteinExistence type="predicted"/>
<dbReference type="EMBL" id="NPDT01000011">
    <property type="protein sequence ID" value="PJZ64211.1"/>
    <property type="molecule type" value="Genomic_DNA"/>
</dbReference>
<dbReference type="Proteomes" id="UP000231912">
    <property type="component" value="Unassembled WGS sequence"/>
</dbReference>
<evidence type="ECO:0008006" key="3">
    <source>
        <dbReference type="Google" id="ProtNLM"/>
    </source>
</evidence>
<gene>
    <name evidence="1" type="ORF">CH371_19020</name>
</gene>
<sequence>MKQKTPWFLSVLLISALLLPGCEKKEDDKTTTTLALFGILLGGGGDCSVAFPGKSPVSVNRTKTTKGSTSNVVWGRIPFVNHPIAIVEVLNATAGNTVTFTGVDSIDNPNESGDQATIYENTDCPLATSDLTNSSQFSTTTRGSAGPFVYTNVTGGSYYFLLYLIGGNPPAATVQYSP</sequence>
<dbReference type="NCBIfam" id="NF047708">
    <property type="entry name" value="LIC20153_fam"/>
    <property type="match status" value="1"/>
</dbReference>
<accession>A0A2M9Z700</accession>
<name>A0A2M9Z700_9LEPT</name>